<accession>A0A1Q9LP45</accession>
<dbReference type="GO" id="GO:0006508">
    <property type="term" value="P:proteolysis"/>
    <property type="evidence" value="ECO:0007669"/>
    <property type="project" value="UniProtKB-KW"/>
</dbReference>
<dbReference type="Gene3D" id="3.40.50.10740">
    <property type="entry name" value="Class I glutamine amidotransferase-like"/>
    <property type="match status" value="1"/>
</dbReference>
<evidence type="ECO:0000256" key="1">
    <source>
        <dbReference type="ARBA" id="ARBA00010233"/>
    </source>
</evidence>
<keyword evidence="3" id="KW-0645">Protease</keyword>
<comment type="similarity">
    <text evidence="1">Belongs to the peptidase S66 family.</text>
</comment>
<dbReference type="InterPro" id="IPR040449">
    <property type="entry name" value="Peptidase_S66_N"/>
</dbReference>
<dbReference type="InterPro" id="IPR027478">
    <property type="entry name" value="LdcA_N"/>
</dbReference>
<gene>
    <name evidence="9" type="ORF">BJP25_16425</name>
</gene>
<dbReference type="InterPro" id="IPR029062">
    <property type="entry name" value="Class_I_gatase-like"/>
</dbReference>
<evidence type="ECO:0000256" key="6">
    <source>
        <dbReference type="PIRSR" id="PIRSR028757-1"/>
    </source>
</evidence>
<keyword evidence="5" id="KW-0720">Serine protease</keyword>
<keyword evidence="4" id="KW-0378">Hydrolase</keyword>
<comment type="caution">
    <text evidence="9">The sequence shown here is derived from an EMBL/GenBank/DDBJ whole genome shotgun (WGS) entry which is preliminary data.</text>
</comment>
<protein>
    <submittedName>
        <fullName evidence="9">LD-carboxypeptidase</fullName>
    </submittedName>
</protein>
<evidence type="ECO:0000256" key="3">
    <source>
        <dbReference type="ARBA" id="ARBA00022670"/>
    </source>
</evidence>
<dbReference type="InterPro" id="IPR027461">
    <property type="entry name" value="Carboxypeptidase_A_C_sf"/>
</dbReference>
<dbReference type="RefSeq" id="WP_075974715.1">
    <property type="nucleotide sequence ID" value="NZ_MKQR01000009.1"/>
</dbReference>
<name>A0A1Q9LP45_9PSEU</name>
<dbReference type="PANTHER" id="PTHR30237">
    <property type="entry name" value="MURAMOYLTETRAPEPTIDE CARBOXYPEPTIDASE"/>
    <property type="match status" value="1"/>
</dbReference>
<dbReference type="PIRSF" id="PIRSF028757">
    <property type="entry name" value="LD-carboxypeptidase"/>
    <property type="match status" value="1"/>
</dbReference>
<dbReference type="InterPro" id="IPR003507">
    <property type="entry name" value="S66_fam"/>
</dbReference>
<feature type="active site" description="Charge relay system" evidence="6">
    <location>
        <position position="210"/>
    </location>
</feature>
<dbReference type="InterPro" id="IPR040921">
    <property type="entry name" value="Peptidase_S66C"/>
</dbReference>
<feature type="active site" description="Nucleophile" evidence="6">
    <location>
        <position position="115"/>
    </location>
</feature>
<dbReference type="STRING" id="1193682.BJP25_16425"/>
<evidence type="ECO:0000256" key="2">
    <source>
        <dbReference type="ARBA" id="ARBA00022645"/>
    </source>
</evidence>
<dbReference type="SUPFAM" id="SSF52317">
    <property type="entry name" value="Class I glutamine amidotransferase-like"/>
    <property type="match status" value="1"/>
</dbReference>
<dbReference type="Pfam" id="PF17676">
    <property type="entry name" value="Peptidase_S66C"/>
    <property type="match status" value="1"/>
</dbReference>
<dbReference type="GO" id="GO:0004180">
    <property type="term" value="F:carboxypeptidase activity"/>
    <property type="evidence" value="ECO:0007669"/>
    <property type="project" value="UniProtKB-KW"/>
</dbReference>
<evidence type="ECO:0000259" key="7">
    <source>
        <dbReference type="Pfam" id="PF02016"/>
    </source>
</evidence>
<dbReference type="GO" id="GO:0008236">
    <property type="term" value="F:serine-type peptidase activity"/>
    <property type="evidence" value="ECO:0007669"/>
    <property type="project" value="UniProtKB-KW"/>
</dbReference>
<feature type="domain" description="LD-carboxypeptidase C-terminal" evidence="8">
    <location>
        <begin position="178"/>
        <end position="290"/>
    </location>
</feature>
<evidence type="ECO:0000256" key="4">
    <source>
        <dbReference type="ARBA" id="ARBA00022801"/>
    </source>
</evidence>
<dbReference type="CDD" id="cd07025">
    <property type="entry name" value="Peptidase_S66"/>
    <property type="match status" value="1"/>
</dbReference>
<keyword evidence="10" id="KW-1185">Reference proteome</keyword>
<evidence type="ECO:0000313" key="9">
    <source>
        <dbReference type="EMBL" id="OLR93816.1"/>
    </source>
</evidence>
<dbReference type="Proteomes" id="UP000186040">
    <property type="component" value="Unassembled WGS sequence"/>
</dbReference>
<dbReference type="EMBL" id="MKQR01000009">
    <property type="protein sequence ID" value="OLR93816.1"/>
    <property type="molecule type" value="Genomic_DNA"/>
</dbReference>
<feature type="domain" description="LD-carboxypeptidase N-terminal" evidence="7">
    <location>
        <begin position="15"/>
        <end position="134"/>
    </location>
</feature>
<reference evidence="9 10" key="1">
    <citation type="submission" date="2016-10" db="EMBL/GenBank/DDBJ databases">
        <title>The Draft Genome Sequence of Actinokineospora bangkokensis 44EHWT reveals the biosynthetic pathway of antifungal compounds Thailandins with unusual extender unit butylmalonyl-CoA.</title>
        <authorList>
            <person name="Greule A."/>
            <person name="Intra B."/>
            <person name="Flemming S."/>
            <person name="Rommel M.G."/>
            <person name="Panbangred W."/>
            <person name="Bechthold A."/>
        </authorList>
    </citation>
    <scope>NUCLEOTIDE SEQUENCE [LARGE SCALE GENOMIC DNA]</scope>
    <source>
        <strain evidence="9 10">44EHW</strain>
    </source>
</reference>
<dbReference type="OrthoDB" id="9807329at2"/>
<proteinExistence type="inferred from homology"/>
<evidence type="ECO:0000313" key="10">
    <source>
        <dbReference type="Proteomes" id="UP000186040"/>
    </source>
</evidence>
<dbReference type="AlphaFoldDB" id="A0A1Q9LP45"/>
<dbReference type="Pfam" id="PF02016">
    <property type="entry name" value="Peptidase_S66"/>
    <property type="match status" value="1"/>
</dbReference>
<feature type="active site" description="Charge relay system" evidence="6">
    <location>
        <position position="275"/>
    </location>
</feature>
<evidence type="ECO:0000259" key="8">
    <source>
        <dbReference type="Pfam" id="PF17676"/>
    </source>
</evidence>
<sequence length="305" mass="32182">MSRTAPRRLRPGDTVAVIAPAGPVTPEQLAEGVAVLESWELDVRVGEHVLDRHPDLPYLAGRDADRAADFRDAWCDPRVAAVFCARGGYGSHRMVDLLDWPALAEAGPKLLVGSSDTTALHTAVGQTLDLVTLFAPMISTRAFDAEARRHLHATLFHPEEVTTLIGPATTSTGHERAEGVLVGGNLSLLAAEVGTLDALPPPDGSILLLEDVDEQPYRIDGMLTHLLRAGWFTGVGGIALGSWQGCGELAEVKAVAQDLLASLGVPVLWELGFGHCPNALTVPLGATAVLDPDDATLTLKDPALS</sequence>
<organism evidence="9 10">
    <name type="scientific">Actinokineospora bangkokensis</name>
    <dbReference type="NCBI Taxonomy" id="1193682"/>
    <lineage>
        <taxon>Bacteria</taxon>
        <taxon>Bacillati</taxon>
        <taxon>Actinomycetota</taxon>
        <taxon>Actinomycetes</taxon>
        <taxon>Pseudonocardiales</taxon>
        <taxon>Pseudonocardiaceae</taxon>
        <taxon>Actinokineospora</taxon>
    </lineage>
</organism>
<dbReference type="Gene3D" id="3.50.30.60">
    <property type="entry name" value="LD-carboxypeptidase A C-terminal domain-like"/>
    <property type="match status" value="1"/>
</dbReference>
<dbReference type="PANTHER" id="PTHR30237:SF2">
    <property type="entry name" value="MUREIN TETRAPEPTIDE CARBOXYPEPTIDASE"/>
    <property type="match status" value="1"/>
</dbReference>
<dbReference type="SUPFAM" id="SSF141986">
    <property type="entry name" value="LD-carboxypeptidase A C-terminal domain-like"/>
    <property type="match status" value="1"/>
</dbReference>
<keyword evidence="2 9" id="KW-0121">Carboxypeptidase</keyword>
<evidence type="ECO:0000256" key="5">
    <source>
        <dbReference type="ARBA" id="ARBA00022825"/>
    </source>
</evidence>